<dbReference type="AlphaFoldDB" id="A0AAV9XKP7"/>
<feature type="region of interest" description="Disordered" evidence="1">
    <location>
        <begin position="1"/>
        <end position="44"/>
    </location>
</feature>
<reference evidence="2 3" key="1">
    <citation type="submission" date="2019-10" db="EMBL/GenBank/DDBJ databases">
        <authorList>
            <person name="Palmer J.M."/>
        </authorList>
    </citation>
    <scope>NUCLEOTIDE SEQUENCE [LARGE SCALE GENOMIC DNA]</scope>
    <source>
        <strain evidence="2 3">TWF694</strain>
    </source>
</reference>
<sequence>MTANLNGSAGRGDGDASSSSPAVTTVSPYLVRPPPTRAPKLEVESGPLELQDEVSLKRVKEKVQGLKVIDSREAQRRLRLSIL</sequence>
<name>A0AAV9XKP7_9PEZI</name>
<protein>
    <submittedName>
        <fullName evidence="2">Uncharacterized protein</fullName>
    </submittedName>
</protein>
<gene>
    <name evidence="2" type="ORF">TWF694_006603</name>
</gene>
<dbReference type="EMBL" id="JAVHJO010000002">
    <property type="protein sequence ID" value="KAK6542660.1"/>
    <property type="molecule type" value="Genomic_DNA"/>
</dbReference>
<keyword evidence="3" id="KW-1185">Reference proteome</keyword>
<comment type="caution">
    <text evidence="2">The sequence shown here is derived from an EMBL/GenBank/DDBJ whole genome shotgun (WGS) entry which is preliminary data.</text>
</comment>
<evidence type="ECO:0000313" key="3">
    <source>
        <dbReference type="Proteomes" id="UP001365542"/>
    </source>
</evidence>
<dbReference type="Proteomes" id="UP001365542">
    <property type="component" value="Unassembled WGS sequence"/>
</dbReference>
<accession>A0AAV9XKP7</accession>
<evidence type="ECO:0000313" key="2">
    <source>
        <dbReference type="EMBL" id="KAK6542660.1"/>
    </source>
</evidence>
<proteinExistence type="predicted"/>
<evidence type="ECO:0000256" key="1">
    <source>
        <dbReference type="SAM" id="MobiDB-lite"/>
    </source>
</evidence>
<organism evidence="2 3">
    <name type="scientific">Orbilia ellipsospora</name>
    <dbReference type="NCBI Taxonomy" id="2528407"/>
    <lineage>
        <taxon>Eukaryota</taxon>
        <taxon>Fungi</taxon>
        <taxon>Dikarya</taxon>
        <taxon>Ascomycota</taxon>
        <taxon>Pezizomycotina</taxon>
        <taxon>Orbiliomycetes</taxon>
        <taxon>Orbiliales</taxon>
        <taxon>Orbiliaceae</taxon>
        <taxon>Orbilia</taxon>
    </lineage>
</organism>
<feature type="compositionally biased region" description="Low complexity" evidence="1">
    <location>
        <begin position="15"/>
        <end position="28"/>
    </location>
</feature>